<dbReference type="eggNOG" id="ENOG5033A8C">
    <property type="taxonomic scope" value="Bacteria"/>
</dbReference>
<dbReference type="EMBL" id="HE796683">
    <property type="protein sequence ID" value="CCH03471.1"/>
    <property type="molecule type" value="Genomic_DNA"/>
</dbReference>
<protein>
    <recommendedName>
        <fullName evidence="3">DUF2281 domain-containing protein</fullName>
    </recommendedName>
</protein>
<dbReference type="STRING" id="1166018.FAES_5472"/>
<gene>
    <name evidence="1" type="ORF">FAES_5472</name>
</gene>
<evidence type="ECO:0000313" key="2">
    <source>
        <dbReference type="Proteomes" id="UP000011058"/>
    </source>
</evidence>
<dbReference type="HOGENOM" id="CLU_2259608_0_0_10"/>
<proteinExistence type="predicted"/>
<dbReference type="AlphaFoldDB" id="I0KH68"/>
<sequence>MVTSGLTVLRPDLAIFGYEVNNSVLLAKKNSMLTTLSGTYRDGTIFLDEAPQIDHEVPVLVTFLQETTQLPTERKGVRLGSWEGKYKVPDDFNDPIDDLADYM</sequence>
<dbReference type="KEGG" id="fae:FAES_5472"/>
<name>I0KH68_9BACT</name>
<keyword evidence="2" id="KW-1185">Reference proteome</keyword>
<evidence type="ECO:0008006" key="3">
    <source>
        <dbReference type="Google" id="ProtNLM"/>
    </source>
</evidence>
<accession>I0KH68</accession>
<reference evidence="1 2" key="1">
    <citation type="journal article" date="2012" name="J. Bacteriol.">
        <title>Genome Sequence of Fibrella aestuarina BUZ 2T, a Filamentous Marine Bacterium.</title>
        <authorList>
            <person name="Filippini M."/>
            <person name="Qi W."/>
            <person name="Blom J."/>
            <person name="Goesmann A."/>
            <person name="Smits T.H."/>
            <person name="Bagheri H.C."/>
        </authorList>
    </citation>
    <scope>NUCLEOTIDE SEQUENCE [LARGE SCALE GENOMIC DNA]</scope>
    <source>
        <strain evidence="2">BUZ 2T</strain>
    </source>
</reference>
<evidence type="ECO:0000313" key="1">
    <source>
        <dbReference type="EMBL" id="CCH03471.1"/>
    </source>
</evidence>
<dbReference type="Proteomes" id="UP000011058">
    <property type="component" value="Chromosome"/>
</dbReference>
<organism evidence="1 2">
    <name type="scientific">Fibrella aestuarina BUZ 2</name>
    <dbReference type="NCBI Taxonomy" id="1166018"/>
    <lineage>
        <taxon>Bacteria</taxon>
        <taxon>Pseudomonadati</taxon>
        <taxon>Bacteroidota</taxon>
        <taxon>Cytophagia</taxon>
        <taxon>Cytophagales</taxon>
        <taxon>Spirosomataceae</taxon>
        <taxon>Fibrella</taxon>
    </lineage>
</organism>